<dbReference type="Proteomes" id="UP000327011">
    <property type="component" value="Unassembled WGS sequence"/>
</dbReference>
<name>A0A5J5JY39_9ACTN</name>
<feature type="compositionally biased region" description="Low complexity" evidence="1">
    <location>
        <begin position="91"/>
        <end position="126"/>
    </location>
</feature>
<accession>A0A5J5JY39</accession>
<proteinExistence type="predicted"/>
<feature type="region of interest" description="Disordered" evidence="1">
    <location>
        <begin position="59"/>
        <end position="172"/>
    </location>
</feature>
<evidence type="ECO:0000313" key="4">
    <source>
        <dbReference type="Proteomes" id="UP000327011"/>
    </source>
</evidence>
<protein>
    <submittedName>
        <fullName evidence="3">Uncharacterized protein</fullName>
    </submittedName>
</protein>
<dbReference type="EMBL" id="VYTZ01000013">
    <property type="protein sequence ID" value="KAA9375010.1"/>
    <property type="molecule type" value="Genomic_DNA"/>
</dbReference>
<feature type="compositionally biased region" description="Polar residues" evidence="1">
    <location>
        <begin position="71"/>
        <end position="90"/>
    </location>
</feature>
<organism evidence="3 4">
    <name type="scientific">Microbispora cellulosiformans</name>
    <dbReference type="NCBI Taxonomy" id="2614688"/>
    <lineage>
        <taxon>Bacteria</taxon>
        <taxon>Bacillati</taxon>
        <taxon>Actinomycetota</taxon>
        <taxon>Actinomycetes</taxon>
        <taxon>Streptosporangiales</taxon>
        <taxon>Streptosporangiaceae</taxon>
        <taxon>Microbispora</taxon>
    </lineage>
</organism>
<keyword evidence="2" id="KW-0472">Membrane</keyword>
<reference evidence="3 4" key="1">
    <citation type="submission" date="2019-09" db="EMBL/GenBank/DDBJ databases">
        <title>Screening of Novel Bioactive Compounds from Soil-Associated.</title>
        <authorList>
            <person name="Gong X."/>
        </authorList>
    </citation>
    <scope>NUCLEOTIDE SEQUENCE [LARGE SCALE GENOMIC DNA]</scope>
    <source>
        <strain evidence="3 4">Gxj-6</strain>
    </source>
</reference>
<keyword evidence="2" id="KW-0812">Transmembrane</keyword>
<feature type="transmembrane region" description="Helical" evidence="2">
    <location>
        <begin position="20"/>
        <end position="44"/>
    </location>
</feature>
<keyword evidence="2" id="KW-1133">Transmembrane helix</keyword>
<sequence>MKHPSSTAVFVDHSGRRSKILTVTAIVTGVLVTALTLTLMAGVFGGVVGGSGLPALNWPAKRGNPDAAHPQTRSPSPSRQARTPASGESVSSAPAVRTTRATRPSASSSSPAPSSVPSSVPSRRPSPSAPAEPSPEPSPRPSPSSEATRSPAPNPGHGGTPPGQVGRTRGPR</sequence>
<keyword evidence="4" id="KW-1185">Reference proteome</keyword>
<dbReference type="RefSeq" id="WP_150937920.1">
    <property type="nucleotide sequence ID" value="NZ_VYTZ01000013.1"/>
</dbReference>
<gene>
    <name evidence="3" type="ORF">F5972_29030</name>
</gene>
<comment type="caution">
    <text evidence="3">The sequence shown here is derived from an EMBL/GenBank/DDBJ whole genome shotgun (WGS) entry which is preliminary data.</text>
</comment>
<evidence type="ECO:0000313" key="3">
    <source>
        <dbReference type="EMBL" id="KAA9375010.1"/>
    </source>
</evidence>
<feature type="compositionally biased region" description="Pro residues" evidence="1">
    <location>
        <begin position="127"/>
        <end position="142"/>
    </location>
</feature>
<evidence type="ECO:0000256" key="2">
    <source>
        <dbReference type="SAM" id="Phobius"/>
    </source>
</evidence>
<evidence type="ECO:0000256" key="1">
    <source>
        <dbReference type="SAM" id="MobiDB-lite"/>
    </source>
</evidence>
<dbReference type="AlphaFoldDB" id="A0A5J5JY39"/>